<dbReference type="InterPro" id="IPR034430">
    <property type="entry name" value="PSY"/>
</dbReference>
<keyword evidence="3" id="KW-1185">Reference proteome</keyword>
<evidence type="ECO:0000256" key="1">
    <source>
        <dbReference type="SAM" id="MobiDB-lite"/>
    </source>
</evidence>
<protein>
    <submittedName>
        <fullName evidence="2">Uncharacterized protein</fullName>
    </submittedName>
</protein>
<accession>A0A540M080</accession>
<dbReference type="Proteomes" id="UP000315295">
    <property type="component" value="Unassembled WGS sequence"/>
</dbReference>
<dbReference type="AlphaFoldDB" id="A0A540M080"/>
<feature type="region of interest" description="Disordered" evidence="1">
    <location>
        <begin position="33"/>
        <end position="67"/>
    </location>
</feature>
<evidence type="ECO:0000313" key="3">
    <source>
        <dbReference type="Proteomes" id="UP000315295"/>
    </source>
</evidence>
<feature type="compositionally biased region" description="Polar residues" evidence="1">
    <location>
        <begin position="33"/>
        <end position="43"/>
    </location>
</feature>
<sequence>MEANFLLSFVGAWLCTKDDEVVIAMEMDGRSLRVTTNDYNDPTANRGHDPSPASSRVKSKGGGGRKG</sequence>
<feature type="compositionally biased region" description="Basic residues" evidence="1">
    <location>
        <begin position="57"/>
        <end position="67"/>
    </location>
</feature>
<dbReference type="EMBL" id="VIEB01000400">
    <property type="protein sequence ID" value="TQD92144.1"/>
    <property type="molecule type" value="Genomic_DNA"/>
</dbReference>
<dbReference type="PANTHER" id="PTHR37177:SF4">
    <property type="entry name" value="PROTEIN PSY1"/>
    <property type="match status" value="1"/>
</dbReference>
<comment type="caution">
    <text evidence="2">The sequence shown here is derived from an EMBL/GenBank/DDBJ whole genome shotgun (WGS) entry which is preliminary data.</text>
</comment>
<name>A0A540M080_MALBA</name>
<organism evidence="2 3">
    <name type="scientific">Malus baccata</name>
    <name type="common">Siberian crab apple</name>
    <name type="synonym">Pyrus baccata</name>
    <dbReference type="NCBI Taxonomy" id="106549"/>
    <lineage>
        <taxon>Eukaryota</taxon>
        <taxon>Viridiplantae</taxon>
        <taxon>Streptophyta</taxon>
        <taxon>Embryophyta</taxon>
        <taxon>Tracheophyta</taxon>
        <taxon>Spermatophyta</taxon>
        <taxon>Magnoliopsida</taxon>
        <taxon>eudicotyledons</taxon>
        <taxon>Gunneridae</taxon>
        <taxon>Pentapetalae</taxon>
        <taxon>rosids</taxon>
        <taxon>fabids</taxon>
        <taxon>Rosales</taxon>
        <taxon>Rosaceae</taxon>
        <taxon>Amygdaloideae</taxon>
        <taxon>Maleae</taxon>
        <taxon>Malus</taxon>
    </lineage>
</organism>
<gene>
    <name evidence="2" type="ORF">C1H46_022301</name>
</gene>
<dbReference type="PANTHER" id="PTHR37177">
    <property type="entry name" value="PROTEIN PSY1"/>
    <property type="match status" value="1"/>
</dbReference>
<evidence type="ECO:0000313" key="2">
    <source>
        <dbReference type="EMBL" id="TQD92144.1"/>
    </source>
</evidence>
<reference evidence="2 3" key="1">
    <citation type="journal article" date="2019" name="G3 (Bethesda)">
        <title>Sequencing of a Wild Apple (Malus baccata) Genome Unravels the Differences Between Cultivated and Wild Apple Species Regarding Disease Resistance and Cold Tolerance.</title>
        <authorList>
            <person name="Chen X."/>
        </authorList>
    </citation>
    <scope>NUCLEOTIDE SEQUENCE [LARGE SCALE GENOMIC DNA]</scope>
    <source>
        <strain evidence="3">cv. Shandingzi</strain>
        <tissue evidence="2">Leaves</tissue>
    </source>
</reference>
<proteinExistence type="predicted"/>